<dbReference type="Proteomes" id="UP000799770">
    <property type="component" value="Unassembled WGS sequence"/>
</dbReference>
<name>A0A6A5Z7A6_9PLEO</name>
<dbReference type="AlphaFoldDB" id="A0A6A5Z7A6"/>
<sequence length="354" mass="38177">MSSLAAPSSAAKGDISSLCYRSLLGSSIVHDAQPEEPPGPTQSHCGAGSAIEIVSRGCDLDVGPQLPGKAGGLSSGGQMRWRLSQSHTHEGAMASEIEHRERLHRLSHQQAHRHAQVLAKRDGLTRVWTPGARRSGCVLMRQQITGPSRTARLGELRRRPEACDDAVERIPYPPAPRARVATLQLTSQPDAHAAPGLSAPSLCSFEPCTPPSVALAARWSHPLSAAANCCRCGGSEVFGVEGAMREAGDRALSLMRPRTAINQSSDIVVPMPGLFLATTVEPGWESRLCALLEMVVEMGGQWPRCGGDHMTGMARQGAAMDRFRRIWMNATCKKSSRCTRWQRQGHGMNNIKVF</sequence>
<accession>A0A6A5Z7A6</accession>
<evidence type="ECO:0000313" key="1">
    <source>
        <dbReference type="EMBL" id="KAF2114677.1"/>
    </source>
</evidence>
<protein>
    <submittedName>
        <fullName evidence="1">Uncharacterized protein</fullName>
    </submittedName>
</protein>
<proteinExistence type="predicted"/>
<reference evidence="1" key="1">
    <citation type="journal article" date="2020" name="Stud. Mycol.">
        <title>101 Dothideomycetes genomes: a test case for predicting lifestyles and emergence of pathogens.</title>
        <authorList>
            <person name="Haridas S."/>
            <person name="Albert R."/>
            <person name="Binder M."/>
            <person name="Bloem J."/>
            <person name="Labutti K."/>
            <person name="Salamov A."/>
            <person name="Andreopoulos B."/>
            <person name="Baker S."/>
            <person name="Barry K."/>
            <person name="Bills G."/>
            <person name="Bluhm B."/>
            <person name="Cannon C."/>
            <person name="Castanera R."/>
            <person name="Culley D."/>
            <person name="Daum C."/>
            <person name="Ezra D."/>
            <person name="Gonzalez J."/>
            <person name="Henrissat B."/>
            <person name="Kuo A."/>
            <person name="Liang C."/>
            <person name="Lipzen A."/>
            <person name="Lutzoni F."/>
            <person name="Magnuson J."/>
            <person name="Mondo S."/>
            <person name="Nolan M."/>
            <person name="Ohm R."/>
            <person name="Pangilinan J."/>
            <person name="Park H.-J."/>
            <person name="Ramirez L."/>
            <person name="Alfaro M."/>
            <person name="Sun H."/>
            <person name="Tritt A."/>
            <person name="Yoshinaga Y."/>
            <person name="Zwiers L.-H."/>
            <person name="Turgeon B."/>
            <person name="Goodwin S."/>
            <person name="Spatafora J."/>
            <person name="Crous P."/>
            <person name="Grigoriev I."/>
        </authorList>
    </citation>
    <scope>NUCLEOTIDE SEQUENCE</scope>
    <source>
        <strain evidence="1">CBS 627.86</strain>
    </source>
</reference>
<keyword evidence="2" id="KW-1185">Reference proteome</keyword>
<evidence type="ECO:0000313" key="2">
    <source>
        <dbReference type="Proteomes" id="UP000799770"/>
    </source>
</evidence>
<dbReference type="EMBL" id="ML977325">
    <property type="protein sequence ID" value="KAF2114677.1"/>
    <property type="molecule type" value="Genomic_DNA"/>
</dbReference>
<organism evidence="1 2">
    <name type="scientific">Lophiotrema nucula</name>
    <dbReference type="NCBI Taxonomy" id="690887"/>
    <lineage>
        <taxon>Eukaryota</taxon>
        <taxon>Fungi</taxon>
        <taxon>Dikarya</taxon>
        <taxon>Ascomycota</taxon>
        <taxon>Pezizomycotina</taxon>
        <taxon>Dothideomycetes</taxon>
        <taxon>Pleosporomycetidae</taxon>
        <taxon>Pleosporales</taxon>
        <taxon>Lophiotremataceae</taxon>
        <taxon>Lophiotrema</taxon>
    </lineage>
</organism>
<gene>
    <name evidence="1" type="ORF">BDV96DRAFT_661082</name>
</gene>